<evidence type="ECO:0000313" key="2">
    <source>
        <dbReference type="EMBL" id="GEU60654.1"/>
    </source>
</evidence>
<feature type="compositionally biased region" description="Basic and acidic residues" evidence="1">
    <location>
        <begin position="245"/>
        <end position="257"/>
    </location>
</feature>
<protein>
    <recommendedName>
        <fullName evidence="3">Phospholipase-like protein</fullName>
    </recommendedName>
</protein>
<reference evidence="2" key="1">
    <citation type="journal article" date="2019" name="Sci. Rep.">
        <title>Draft genome of Tanacetum cinerariifolium, the natural source of mosquito coil.</title>
        <authorList>
            <person name="Yamashiro T."/>
            <person name="Shiraishi A."/>
            <person name="Satake H."/>
            <person name="Nakayama K."/>
        </authorList>
    </citation>
    <scope>NUCLEOTIDE SEQUENCE</scope>
</reference>
<feature type="region of interest" description="Disordered" evidence="1">
    <location>
        <begin position="200"/>
        <end position="304"/>
    </location>
</feature>
<sequence>MRDKESASWVKGTGSHGVLGEVNGNVQVDASVRERAVGEKGKRRERPDLSKSVDSDILFDITGRTLLLGRVEFCFVTAWNAFPWGEYYWEEFHNKVVNLIDIRQKNHIEYKKNNPDKLPTYTIHRFAWALKASLDIGIFPQQLSLVRWGKTSIEDHMTILMLRKNLYCWMTWAASLRMMNLMHILDKMDVVPQMERKLVEDPSDAAIDREPMDAIGHPDENEGPNEKEDPSDATIDGEHTNAIGHPDENEGPSEKEPSSYVLNTPVDNGDVLMTDAPDTINLADPPSHESKITSPGGSEKKEMD</sequence>
<comment type="caution">
    <text evidence="2">The sequence shown here is derived from an EMBL/GenBank/DDBJ whole genome shotgun (WGS) entry which is preliminary data.</text>
</comment>
<dbReference type="AlphaFoldDB" id="A0A6L2LK76"/>
<feature type="compositionally biased region" description="Basic and acidic residues" evidence="1">
    <location>
        <begin position="200"/>
        <end position="230"/>
    </location>
</feature>
<accession>A0A6L2LK76</accession>
<gene>
    <name evidence="2" type="ORF">Tci_032632</name>
</gene>
<feature type="region of interest" description="Disordered" evidence="1">
    <location>
        <begin position="1"/>
        <end position="48"/>
    </location>
</feature>
<evidence type="ECO:0000256" key="1">
    <source>
        <dbReference type="SAM" id="MobiDB-lite"/>
    </source>
</evidence>
<organism evidence="2">
    <name type="scientific">Tanacetum cinerariifolium</name>
    <name type="common">Dalmatian daisy</name>
    <name type="synonym">Chrysanthemum cinerariifolium</name>
    <dbReference type="NCBI Taxonomy" id="118510"/>
    <lineage>
        <taxon>Eukaryota</taxon>
        <taxon>Viridiplantae</taxon>
        <taxon>Streptophyta</taxon>
        <taxon>Embryophyta</taxon>
        <taxon>Tracheophyta</taxon>
        <taxon>Spermatophyta</taxon>
        <taxon>Magnoliopsida</taxon>
        <taxon>eudicotyledons</taxon>
        <taxon>Gunneridae</taxon>
        <taxon>Pentapetalae</taxon>
        <taxon>asterids</taxon>
        <taxon>campanulids</taxon>
        <taxon>Asterales</taxon>
        <taxon>Asteraceae</taxon>
        <taxon>Asteroideae</taxon>
        <taxon>Anthemideae</taxon>
        <taxon>Anthemidinae</taxon>
        <taxon>Tanacetum</taxon>
    </lineage>
</organism>
<proteinExistence type="predicted"/>
<evidence type="ECO:0008006" key="3">
    <source>
        <dbReference type="Google" id="ProtNLM"/>
    </source>
</evidence>
<name>A0A6L2LK76_TANCI</name>
<feature type="compositionally biased region" description="Basic and acidic residues" evidence="1">
    <location>
        <begin position="31"/>
        <end position="48"/>
    </location>
</feature>
<dbReference type="EMBL" id="BKCJ010004373">
    <property type="protein sequence ID" value="GEU60654.1"/>
    <property type="molecule type" value="Genomic_DNA"/>
</dbReference>